<dbReference type="AlphaFoldDB" id="A0A1M6CUB4"/>
<dbReference type="EMBL" id="FQYP01000002">
    <property type="protein sequence ID" value="SHI64675.1"/>
    <property type="molecule type" value="Genomic_DNA"/>
</dbReference>
<dbReference type="OrthoDB" id="7443339at2"/>
<dbReference type="Gene3D" id="3.40.50.1110">
    <property type="entry name" value="SGNH hydrolase"/>
    <property type="match status" value="1"/>
</dbReference>
<name>A0A1M6CUB4_9FLAO</name>
<dbReference type="InterPro" id="IPR036514">
    <property type="entry name" value="SGNH_hydro_sf"/>
</dbReference>
<reference evidence="3" key="1">
    <citation type="submission" date="2016-11" db="EMBL/GenBank/DDBJ databases">
        <authorList>
            <person name="Varghese N."/>
            <person name="Submissions S."/>
        </authorList>
    </citation>
    <scope>NUCLEOTIDE SEQUENCE [LARGE SCALE GENOMIC DNA]</scope>
    <source>
        <strain evidence="3">DSM 22623</strain>
    </source>
</reference>
<keyword evidence="1" id="KW-0732">Signal</keyword>
<evidence type="ECO:0008006" key="4">
    <source>
        <dbReference type="Google" id="ProtNLM"/>
    </source>
</evidence>
<sequence>MRMQILLLLIALSMLGCSTQGQEPTDGIHVLFVGNSLTYTNDLPKLVKNTAAKKGMVIEVSMLAKPNYAIVDHWAEGEVQRLINSRRFDYVVIQQGPSSQKEGRDMLIRDGKKYARLCEKNNAQLVYFMVWPAQYYYHTFEGVIANYTTAARVNNALLCPVGKAWKAHFDATQDFSYYGPDGFHPSLQGSTVAARVIVERLFVNRNTKN</sequence>
<accession>A0A1M6CUB4</accession>
<dbReference type="STRING" id="570521.SAMN04488508_102286"/>
<dbReference type="PROSITE" id="PS51257">
    <property type="entry name" value="PROKAR_LIPOPROTEIN"/>
    <property type="match status" value="1"/>
</dbReference>
<organism evidence="2 3">
    <name type="scientific">Aquimarina spongiae</name>
    <dbReference type="NCBI Taxonomy" id="570521"/>
    <lineage>
        <taxon>Bacteria</taxon>
        <taxon>Pseudomonadati</taxon>
        <taxon>Bacteroidota</taxon>
        <taxon>Flavobacteriia</taxon>
        <taxon>Flavobacteriales</taxon>
        <taxon>Flavobacteriaceae</taxon>
        <taxon>Aquimarina</taxon>
    </lineage>
</organism>
<feature type="signal peptide" evidence="1">
    <location>
        <begin position="1"/>
        <end position="21"/>
    </location>
</feature>
<dbReference type="SUPFAM" id="SSF52266">
    <property type="entry name" value="SGNH hydrolase"/>
    <property type="match status" value="1"/>
</dbReference>
<evidence type="ECO:0000256" key="1">
    <source>
        <dbReference type="SAM" id="SignalP"/>
    </source>
</evidence>
<gene>
    <name evidence="2" type="ORF">SAMN04488508_102286</name>
</gene>
<dbReference type="Proteomes" id="UP000184432">
    <property type="component" value="Unassembled WGS sequence"/>
</dbReference>
<evidence type="ECO:0000313" key="2">
    <source>
        <dbReference type="EMBL" id="SHI64675.1"/>
    </source>
</evidence>
<keyword evidence="3" id="KW-1185">Reference proteome</keyword>
<feature type="chain" id="PRO_5012319279" description="Lysophospholipase L1" evidence="1">
    <location>
        <begin position="22"/>
        <end position="209"/>
    </location>
</feature>
<dbReference type="GO" id="GO:0016788">
    <property type="term" value="F:hydrolase activity, acting on ester bonds"/>
    <property type="evidence" value="ECO:0007669"/>
    <property type="project" value="UniProtKB-ARBA"/>
</dbReference>
<proteinExistence type="predicted"/>
<protein>
    <recommendedName>
        <fullName evidence="4">Lysophospholipase L1</fullName>
    </recommendedName>
</protein>
<evidence type="ECO:0000313" key="3">
    <source>
        <dbReference type="Proteomes" id="UP000184432"/>
    </source>
</evidence>
<dbReference type="RefSeq" id="WP_073315362.1">
    <property type="nucleotide sequence ID" value="NZ_FQYP01000002.1"/>
</dbReference>